<dbReference type="InterPro" id="IPR000843">
    <property type="entry name" value="HTH_LacI"/>
</dbReference>
<dbReference type="SUPFAM" id="SSF53822">
    <property type="entry name" value="Periplasmic binding protein-like I"/>
    <property type="match status" value="1"/>
</dbReference>
<dbReference type="Proteomes" id="UP000064920">
    <property type="component" value="Chromosome"/>
</dbReference>
<evidence type="ECO:0000313" key="4">
    <source>
        <dbReference type="EMBL" id="ALI56567.1"/>
    </source>
</evidence>
<dbReference type="AlphaFoldDB" id="A0A0P0ACD1"/>
<evidence type="ECO:0000313" key="5">
    <source>
        <dbReference type="Proteomes" id="UP000064920"/>
    </source>
</evidence>
<evidence type="ECO:0000256" key="3">
    <source>
        <dbReference type="ARBA" id="ARBA00023163"/>
    </source>
</evidence>
<dbReference type="GO" id="GO:0003700">
    <property type="term" value="F:DNA-binding transcription factor activity"/>
    <property type="evidence" value="ECO:0007669"/>
    <property type="project" value="TreeGrafter"/>
</dbReference>
<keyword evidence="2" id="KW-0238">DNA-binding</keyword>
<dbReference type="Pfam" id="PF13407">
    <property type="entry name" value="Peripla_BP_4"/>
    <property type="match status" value="1"/>
</dbReference>
<dbReference type="CDD" id="cd06307">
    <property type="entry name" value="PBP1_sugar_binding"/>
    <property type="match status" value="1"/>
</dbReference>
<dbReference type="PROSITE" id="PS50932">
    <property type="entry name" value="HTH_LACI_2"/>
    <property type="match status" value="1"/>
</dbReference>
<dbReference type="InterPro" id="IPR025997">
    <property type="entry name" value="SBP_2_dom"/>
</dbReference>
<dbReference type="Gene3D" id="3.40.50.2300">
    <property type="match status" value="2"/>
</dbReference>
<dbReference type="SUPFAM" id="SSF47413">
    <property type="entry name" value="lambda repressor-like DNA-binding domains"/>
    <property type="match status" value="1"/>
</dbReference>
<evidence type="ECO:0000256" key="1">
    <source>
        <dbReference type="ARBA" id="ARBA00023015"/>
    </source>
</evidence>
<dbReference type="Pfam" id="PF00356">
    <property type="entry name" value="LacI"/>
    <property type="match status" value="1"/>
</dbReference>
<organism evidence="4 5">
    <name type="scientific">Celeribacter marinus</name>
    <dbReference type="NCBI Taxonomy" id="1397108"/>
    <lineage>
        <taxon>Bacteria</taxon>
        <taxon>Pseudomonadati</taxon>
        <taxon>Pseudomonadota</taxon>
        <taxon>Alphaproteobacteria</taxon>
        <taxon>Rhodobacterales</taxon>
        <taxon>Roseobacteraceae</taxon>
        <taxon>Celeribacter</taxon>
    </lineage>
</organism>
<proteinExistence type="predicted"/>
<dbReference type="PATRIC" id="fig|1397108.4.peg.2679"/>
<evidence type="ECO:0000256" key="2">
    <source>
        <dbReference type="ARBA" id="ARBA00023125"/>
    </source>
</evidence>
<accession>A0A0P0ACD1</accession>
<dbReference type="OrthoDB" id="9805774at2"/>
<dbReference type="SMART" id="SM00354">
    <property type="entry name" value="HTH_LACI"/>
    <property type="match status" value="1"/>
</dbReference>
<dbReference type="STRING" id="1397108.IMCC12053_2620"/>
<dbReference type="InterPro" id="IPR010982">
    <property type="entry name" value="Lambda_DNA-bd_dom_sf"/>
</dbReference>
<dbReference type="InterPro" id="IPR028082">
    <property type="entry name" value="Peripla_BP_I"/>
</dbReference>
<reference evidence="5" key="1">
    <citation type="submission" date="2015-05" db="EMBL/GenBank/DDBJ databases">
        <authorList>
            <person name="Oh H.-M."/>
            <person name="Yang J.-A."/>
            <person name="Cho J.-C."/>
            <person name="Kang I."/>
        </authorList>
    </citation>
    <scope>NUCLEOTIDE SEQUENCE [LARGE SCALE GENOMIC DNA]</scope>
    <source>
        <strain evidence="5">IMCC 12053</strain>
    </source>
</reference>
<dbReference type="RefSeq" id="WP_062219632.1">
    <property type="nucleotide sequence ID" value="NZ_CP012023.1"/>
</dbReference>
<keyword evidence="1" id="KW-0805">Transcription regulation</keyword>
<dbReference type="CDD" id="cd01392">
    <property type="entry name" value="HTH_LacI"/>
    <property type="match status" value="1"/>
</dbReference>
<dbReference type="GO" id="GO:0000976">
    <property type="term" value="F:transcription cis-regulatory region binding"/>
    <property type="evidence" value="ECO:0007669"/>
    <property type="project" value="TreeGrafter"/>
</dbReference>
<dbReference type="PANTHER" id="PTHR30146">
    <property type="entry name" value="LACI-RELATED TRANSCRIPTIONAL REPRESSOR"/>
    <property type="match status" value="1"/>
</dbReference>
<keyword evidence="3" id="KW-0804">Transcription</keyword>
<keyword evidence="5" id="KW-1185">Reference proteome</keyword>
<gene>
    <name evidence="4" type="ORF">IMCC12053_2620</name>
</gene>
<dbReference type="PANTHER" id="PTHR30146:SF152">
    <property type="entry name" value="TRANSCRIPTIONAL REGULATORY PROTEIN"/>
    <property type="match status" value="1"/>
</dbReference>
<dbReference type="Gene3D" id="1.10.260.40">
    <property type="entry name" value="lambda repressor-like DNA-binding domains"/>
    <property type="match status" value="1"/>
</dbReference>
<dbReference type="KEGG" id="cmar:IMCC12053_2620"/>
<protein>
    <submittedName>
        <fullName evidence="4">Putative Xylose regulator from LacI family</fullName>
    </submittedName>
</protein>
<name>A0A0P0ACD1_9RHOB</name>
<sequence>MVSKVTAADVAREAGVSPATVDRVLNNRGGVVTDKERRVIAAAKRLKLDRALDLRAARTLRVAAILQSDENPFHASLARAFSDQNRGVNPFNIQTRVFIADPSDPLKVYQTIQRAIAAHDAIITCLPDEDPIAVELDRFAEGGKPVIALATDIRAERAIYVGPDDYTGGRIAGDLMGRFVGPRGGDLMLIGGLWSMIGQAERRRGFEDVLAQRYPACRLVQAVESYERGERAGELAMQALASQKGIVGIYNASAGGVKVAEAIKRAERSDVVFITHELTEHRRALLKAGQIDAVLDQEPVLEVETALCVIAHHYGRRDGIVDYRTPIRVHLRET</sequence>
<dbReference type="EMBL" id="CP012023">
    <property type="protein sequence ID" value="ALI56567.1"/>
    <property type="molecule type" value="Genomic_DNA"/>
</dbReference>